<dbReference type="AlphaFoldDB" id="A0A383DZ30"/>
<dbReference type="Gene3D" id="1.10.600.10">
    <property type="entry name" value="Farnesyl Diphosphate Synthase"/>
    <property type="match status" value="1"/>
</dbReference>
<dbReference type="GO" id="GO:0016765">
    <property type="term" value="F:transferase activity, transferring alkyl or aryl (other than methyl) groups"/>
    <property type="evidence" value="ECO:0007669"/>
    <property type="project" value="UniProtKB-ARBA"/>
</dbReference>
<dbReference type="EMBL" id="UINC01221462">
    <property type="protein sequence ID" value="SVE49806.1"/>
    <property type="molecule type" value="Genomic_DNA"/>
</dbReference>
<dbReference type="SFLD" id="SFLDG01018">
    <property type="entry name" value="Squalene/Phytoene_Synthase_Lik"/>
    <property type="match status" value="1"/>
</dbReference>
<dbReference type="InterPro" id="IPR008949">
    <property type="entry name" value="Isoprenoid_synthase_dom_sf"/>
</dbReference>
<dbReference type="InterPro" id="IPR002060">
    <property type="entry name" value="Squ/phyt_synthse"/>
</dbReference>
<evidence type="ECO:0000313" key="1">
    <source>
        <dbReference type="EMBL" id="SVE49806.1"/>
    </source>
</evidence>
<feature type="non-terminal residue" evidence="1">
    <location>
        <position position="1"/>
    </location>
</feature>
<proteinExistence type="predicted"/>
<accession>A0A383DZ30</accession>
<dbReference type="PANTHER" id="PTHR31480">
    <property type="entry name" value="BIFUNCTIONAL LYCOPENE CYCLASE/PHYTOENE SYNTHASE"/>
    <property type="match status" value="1"/>
</dbReference>
<reference evidence="1" key="1">
    <citation type="submission" date="2018-05" db="EMBL/GenBank/DDBJ databases">
        <authorList>
            <person name="Lanie J.A."/>
            <person name="Ng W.-L."/>
            <person name="Kazmierczak K.M."/>
            <person name="Andrzejewski T.M."/>
            <person name="Davidsen T.M."/>
            <person name="Wayne K.J."/>
            <person name="Tettelin H."/>
            <person name="Glass J.I."/>
            <person name="Rusch D."/>
            <person name="Podicherti R."/>
            <person name="Tsui H.-C.T."/>
            <person name="Winkler M.E."/>
        </authorList>
    </citation>
    <scope>NUCLEOTIDE SEQUENCE</scope>
</reference>
<sequence length="233" mass="26292">PSGKDQAYENFPVGSLFVPSRLRPHVNTFYNFARAIDDIADSNSIEAPEKIERLTGFENAILGKDKTSPGFSKAHSMRRSLEETGVTNQHCIELIKAFKQDASKLRYENWDELIDYCQMSAAPVGRYLLDLHGESNKKYQASDALCNALQILNHLQDCKDDYVTLNRVYLPLDWMKNNGLEVECLDASKSRSELKSLIHRVLDSTVELINLAQFLPIDLANKRLAMEAGAILN</sequence>
<dbReference type="SUPFAM" id="SSF48576">
    <property type="entry name" value="Terpenoid synthases"/>
    <property type="match status" value="1"/>
</dbReference>
<feature type="non-terminal residue" evidence="1">
    <location>
        <position position="233"/>
    </location>
</feature>
<organism evidence="1">
    <name type="scientific">marine metagenome</name>
    <dbReference type="NCBI Taxonomy" id="408172"/>
    <lineage>
        <taxon>unclassified sequences</taxon>
        <taxon>metagenomes</taxon>
        <taxon>ecological metagenomes</taxon>
    </lineage>
</organism>
<dbReference type="SFLD" id="SFLDS00005">
    <property type="entry name" value="Isoprenoid_Synthase_Type_I"/>
    <property type="match status" value="1"/>
</dbReference>
<name>A0A383DZ30_9ZZZZ</name>
<dbReference type="Pfam" id="PF00494">
    <property type="entry name" value="SQS_PSY"/>
    <property type="match status" value="1"/>
</dbReference>
<protein>
    <recommendedName>
        <fullName evidence="2">Squalene synthase HpnC</fullName>
    </recommendedName>
</protein>
<evidence type="ECO:0008006" key="2">
    <source>
        <dbReference type="Google" id="ProtNLM"/>
    </source>
</evidence>
<gene>
    <name evidence="1" type="ORF">METZ01_LOCUS502660</name>
</gene>